<dbReference type="EMBL" id="AUZZ01006183">
    <property type="protein sequence ID" value="EQD47101.1"/>
    <property type="molecule type" value="Genomic_DNA"/>
</dbReference>
<reference evidence="4" key="1">
    <citation type="submission" date="2013-08" db="EMBL/GenBank/DDBJ databases">
        <authorList>
            <person name="Mendez C."/>
            <person name="Richter M."/>
            <person name="Ferrer M."/>
            <person name="Sanchez J."/>
        </authorList>
    </citation>
    <scope>NUCLEOTIDE SEQUENCE</scope>
</reference>
<feature type="non-terminal residue" evidence="4">
    <location>
        <position position="1"/>
    </location>
</feature>
<dbReference type="InterPro" id="IPR036188">
    <property type="entry name" value="FAD/NAD-bd_sf"/>
</dbReference>
<dbReference type="SUPFAM" id="SSF51971">
    <property type="entry name" value="Nucleotide-binding domain"/>
    <property type="match status" value="1"/>
</dbReference>
<dbReference type="InterPro" id="IPR051691">
    <property type="entry name" value="Metab_Enz_Cyan_OpOx_G3PDH"/>
</dbReference>
<gene>
    <name evidence="4" type="ORF">B2A_08581</name>
</gene>
<accession>T0ZFZ1</accession>
<name>T0ZFZ1_9ZZZZ</name>
<evidence type="ECO:0000313" key="4">
    <source>
        <dbReference type="EMBL" id="EQD47101.1"/>
    </source>
</evidence>
<dbReference type="Gene3D" id="3.50.50.60">
    <property type="entry name" value="FAD/NAD(P)-binding domain"/>
    <property type="match status" value="1"/>
</dbReference>
<dbReference type="PRINTS" id="PR00368">
    <property type="entry name" value="FADPNR"/>
</dbReference>
<feature type="domain" description="FAD/NAD(P)-binding" evidence="3">
    <location>
        <begin position="29"/>
        <end position="156"/>
    </location>
</feature>
<feature type="non-terminal residue" evidence="4">
    <location>
        <position position="162"/>
    </location>
</feature>
<dbReference type="Pfam" id="PF07992">
    <property type="entry name" value="Pyr_redox_2"/>
    <property type="match status" value="1"/>
</dbReference>
<sequence>YMIPPGSRPHAPDPASVNGKAPPIGEATDLLVIGAGPAGVSAALAAAGRGVQVMLVDENPVPLSTMGGEVPLHFGGRMGAAVANRNAMLEAVLEANPQLAEAVDGGIDVRLGTAAWGLFPRRPTTNWIASHVAGLADADRAYLLSFKQVIVACGRRDMGLAF</sequence>
<reference evidence="4" key="2">
    <citation type="journal article" date="2014" name="ISME J.">
        <title>Microbial stratification in low pH oxic and suboxic macroscopic growths along an acid mine drainage.</title>
        <authorList>
            <person name="Mendez-Garcia C."/>
            <person name="Mesa V."/>
            <person name="Sprenger R.R."/>
            <person name="Richter M."/>
            <person name="Diez M.S."/>
            <person name="Solano J."/>
            <person name="Bargiela R."/>
            <person name="Golyshina O.V."/>
            <person name="Manteca A."/>
            <person name="Ramos J.L."/>
            <person name="Gallego J.R."/>
            <person name="Llorente I."/>
            <person name="Martins Dos Santos V.A."/>
            <person name="Jensen O.N."/>
            <person name="Pelaez A.I."/>
            <person name="Sanchez J."/>
            <person name="Ferrer M."/>
        </authorList>
    </citation>
    <scope>NUCLEOTIDE SEQUENCE</scope>
</reference>
<dbReference type="GO" id="GO:0016491">
    <property type="term" value="F:oxidoreductase activity"/>
    <property type="evidence" value="ECO:0007669"/>
    <property type="project" value="UniProtKB-KW"/>
</dbReference>
<dbReference type="InterPro" id="IPR023753">
    <property type="entry name" value="FAD/NAD-binding_dom"/>
</dbReference>
<comment type="caution">
    <text evidence="4">The sequence shown here is derived from an EMBL/GenBank/DDBJ whole genome shotgun (WGS) entry which is preliminary data.</text>
</comment>
<keyword evidence="1" id="KW-0560">Oxidoreductase</keyword>
<evidence type="ECO:0000256" key="1">
    <source>
        <dbReference type="ARBA" id="ARBA00023002"/>
    </source>
</evidence>
<dbReference type="AlphaFoldDB" id="T0ZFZ1"/>
<evidence type="ECO:0000256" key="2">
    <source>
        <dbReference type="SAM" id="MobiDB-lite"/>
    </source>
</evidence>
<evidence type="ECO:0000259" key="3">
    <source>
        <dbReference type="Pfam" id="PF07992"/>
    </source>
</evidence>
<dbReference type="PRINTS" id="PR00411">
    <property type="entry name" value="PNDRDTASEI"/>
</dbReference>
<protein>
    <submittedName>
        <fullName evidence="4">BFD/(2Fe-2S)-binding domain-containing protein</fullName>
    </submittedName>
</protein>
<organism evidence="4">
    <name type="scientific">mine drainage metagenome</name>
    <dbReference type="NCBI Taxonomy" id="410659"/>
    <lineage>
        <taxon>unclassified sequences</taxon>
        <taxon>metagenomes</taxon>
        <taxon>ecological metagenomes</taxon>
    </lineage>
</organism>
<dbReference type="PANTHER" id="PTHR42949:SF3">
    <property type="entry name" value="ANAEROBIC GLYCEROL-3-PHOSPHATE DEHYDROGENASE SUBUNIT B"/>
    <property type="match status" value="1"/>
</dbReference>
<feature type="region of interest" description="Disordered" evidence="2">
    <location>
        <begin position="1"/>
        <end position="21"/>
    </location>
</feature>
<dbReference type="PANTHER" id="PTHR42949">
    <property type="entry name" value="ANAEROBIC GLYCEROL-3-PHOSPHATE DEHYDROGENASE SUBUNIT B"/>
    <property type="match status" value="1"/>
</dbReference>
<proteinExistence type="predicted"/>